<keyword evidence="4 10" id="KW-0808">Transferase</keyword>
<keyword evidence="3 10" id="KW-0489">Methyltransferase</keyword>
<dbReference type="InterPro" id="IPR029063">
    <property type="entry name" value="SAM-dependent_MTases_sf"/>
</dbReference>
<dbReference type="Proteomes" id="UP000001520">
    <property type="component" value="Plasmid megaplasmid pDF308"/>
</dbReference>
<dbReference type="Pfam" id="PF01555">
    <property type="entry name" value="N6_N4_Mtase"/>
    <property type="match status" value="1"/>
</dbReference>
<feature type="domain" description="DNA methylase N-4/N-6" evidence="9">
    <location>
        <begin position="6"/>
        <end position="76"/>
    </location>
</feature>
<dbReference type="EMBL" id="AP011530">
    <property type="protein sequence ID" value="BAI81767.1"/>
    <property type="molecule type" value="Genomic_DNA"/>
</dbReference>
<evidence type="ECO:0000256" key="7">
    <source>
        <dbReference type="ARBA" id="ARBA00023125"/>
    </source>
</evidence>
<keyword evidence="5" id="KW-0949">S-adenosyl-L-methionine</keyword>
<dbReference type="Gene3D" id="3.40.50.150">
    <property type="entry name" value="Vaccinia Virus protein VP39"/>
    <property type="match status" value="2"/>
</dbReference>
<dbReference type="GO" id="GO:0009307">
    <property type="term" value="P:DNA restriction-modification system"/>
    <property type="evidence" value="ECO:0007669"/>
    <property type="project" value="UniProtKB-KW"/>
</dbReference>
<accession>D3PEX5</accession>
<dbReference type="EC" id="2.1.1.113" evidence="2"/>
<keyword evidence="6" id="KW-0680">Restriction system</keyword>
<dbReference type="eggNOG" id="COG0863">
    <property type="taxonomic scope" value="Bacteria"/>
</dbReference>
<geneLocation type="plasmid" evidence="10 11">
    <name>megaplasmid pDF308</name>
</geneLocation>
<evidence type="ECO:0000313" key="10">
    <source>
        <dbReference type="EMBL" id="BAI81767.1"/>
    </source>
</evidence>
<evidence type="ECO:0000256" key="3">
    <source>
        <dbReference type="ARBA" id="ARBA00022603"/>
    </source>
</evidence>
<evidence type="ECO:0000256" key="2">
    <source>
        <dbReference type="ARBA" id="ARBA00012185"/>
    </source>
</evidence>
<keyword evidence="7" id="KW-0238">DNA-binding</keyword>
<name>D3PEX5_DEFDS</name>
<dbReference type="GO" id="GO:0032259">
    <property type="term" value="P:methylation"/>
    <property type="evidence" value="ECO:0007669"/>
    <property type="project" value="UniProtKB-KW"/>
</dbReference>
<reference evidence="10 11" key="1">
    <citation type="journal article" date="2010" name="DNA Res.">
        <title>Bacterial lifestyle in a deep-sea hydrothermal vent chimney revealed by the genome sequence of the thermophilic bacterium Deferribacter desulfuricans SSM1.</title>
        <authorList>
            <person name="Takaki Y."/>
            <person name="Shimamura S."/>
            <person name="Nakagawa S."/>
            <person name="Fukuhara Y."/>
            <person name="Horikawa H."/>
            <person name="Ankai A."/>
            <person name="Harada T."/>
            <person name="Hosoyama A."/>
            <person name="Oguchi A."/>
            <person name="Fukui S."/>
            <person name="Fujita N."/>
            <person name="Takami H."/>
            <person name="Takai K."/>
        </authorList>
    </citation>
    <scope>NUCLEOTIDE SEQUENCE [LARGE SCALE GENOMIC DNA]</scope>
    <source>
        <strain evidence="11">DSM 14783 / JCM 11476 / NBRC 101012 / SSM1</strain>
        <plasmid evidence="11">Plasmid megaplasmid pDF308</plasmid>
    </source>
</reference>
<keyword evidence="10" id="KW-0614">Plasmid</keyword>
<dbReference type="REBASE" id="24884">
    <property type="entry name" value="M.DdeSSMORF146P"/>
</dbReference>
<gene>
    <name evidence="10" type="ordered locus">DEFDS_P146</name>
</gene>
<dbReference type="InterPro" id="IPR002941">
    <property type="entry name" value="DNA_methylase_N4/N6"/>
</dbReference>
<comment type="catalytic activity">
    <reaction evidence="8">
        <text>a 2'-deoxycytidine in DNA + S-adenosyl-L-methionine = an N(4)-methyl-2'-deoxycytidine in DNA + S-adenosyl-L-homocysteine + H(+)</text>
        <dbReference type="Rhea" id="RHEA:16857"/>
        <dbReference type="Rhea" id="RHEA-COMP:11369"/>
        <dbReference type="Rhea" id="RHEA-COMP:13674"/>
        <dbReference type="ChEBI" id="CHEBI:15378"/>
        <dbReference type="ChEBI" id="CHEBI:57856"/>
        <dbReference type="ChEBI" id="CHEBI:59789"/>
        <dbReference type="ChEBI" id="CHEBI:85452"/>
        <dbReference type="ChEBI" id="CHEBI:137933"/>
        <dbReference type="EC" id="2.1.1.113"/>
    </reaction>
</comment>
<dbReference type="PROSITE" id="PS00093">
    <property type="entry name" value="N4_MTASE"/>
    <property type="match status" value="1"/>
</dbReference>
<evidence type="ECO:0000256" key="6">
    <source>
        <dbReference type="ARBA" id="ARBA00022747"/>
    </source>
</evidence>
<dbReference type="SUPFAM" id="SSF53335">
    <property type="entry name" value="S-adenosyl-L-methionine-dependent methyltransferases"/>
    <property type="match status" value="2"/>
</dbReference>
<evidence type="ECO:0000256" key="8">
    <source>
        <dbReference type="ARBA" id="ARBA00049120"/>
    </source>
</evidence>
<dbReference type="GO" id="GO:0003677">
    <property type="term" value="F:DNA binding"/>
    <property type="evidence" value="ECO:0007669"/>
    <property type="project" value="UniProtKB-KW"/>
</dbReference>
<dbReference type="AlphaFoldDB" id="D3PEX5"/>
<evidence type="ECO:0000256" key="4">
    <source>
        <dbReference type="ARBA" id="ARBA00022679"/>
    </source>
</evidence>
<dbReference type="RefSeq" id="WP_013008989.1">
    <property type="nucleotide sequence ID" value="NC_013940.1"/>
</dbReference>
<dbReference type="HOGENOM" id="CLU_027633_2_0_0"/>
<comment type="similarity">
    <text evidence="1">Belongs to the N(4)/N(6)-methyltransferase family. N(4) subfamily.</text>
</comment>
<sequence length="404" mass="47024">MNTLVYDYKSISGRVFSKMHQMTTYLAMFPPTLPYVIIKNFSKEGDIVYDPFCGRGTATFEACRLGRIGIGNDLNPLAYILSKAKSDLPRKESIMKRIFELENNYTNIDITHIPDEIKMLFDNETTLPQLEYLKKNLQKSDKIDIFILAVLTGILHGKAKKDNSSIYCSVSMPNTFSMSPNYVKNFIEKHNLQPPKQNVFALLKDRIDKLFTIKEKYIEYQSLDKYKQGEVFNTDAIEATKLVKRKFGNNSVQLIITSPPYLKVINYGKYNWIRLWLLNENTEQVDNRVTLYQRLQNQNLKDNMNLQEYSKYMFKLFNSWEYILRKGGYAFVVMGDVKIGSKVINLANETWNNIQKIGNCNLKLVDILEDNIENDDKQKKVTKIWGSKRGNATRIDRIIILKKE</sequence>
<keyword evidence="11" id="KW-1185">Reference proteome</keyword>
<protein>
    <recommendedName>
        <fullName evidence="2">site-specific DNA-methyltransferase (cytosine-N(4)-specific)</fullName>
        <ecNumber evidence="2">2.1.1.113</ecNumber>
    </recommendedName>
</protein>
<dbReference type="KEGG" id="ddf:DEFDS_P146"/>
<evidence type="ECO:0000256" key="1">
    <source>
        <dbReference type="ARBA" id="ARBA00010203"/>
    </source>
</evidence>
<dbReference type="InterPro" id="IPR017985">
    <property type="entry name" value="MeTrfase_CN4_CS"/>
</dbReference>
<dbReference type="OrthoDB" id="8901552at2"/>
<evidence type="ECO:0000313" key="11">
    <source>
        <dbReference type="Proteomes" id="UP000001520"/>
    </source>
</evidence>
<organism evidence="10 11">
    <name type="scientific">Deferribacter desulfuricans (strain DSM 14783 / JCM 11476 / NBRC 101012 / SSM1)</name>
    <dbReference type="NCBI Taxonomy" id="639282"/>
    <lineage>
        <taxon>Bacteria</taxon>
        <taxon>Pseudomonadati</taxon>
        <taxon>Deferribacterota</taxon>
        <taxon>Deferribacteres</taxon>
        <taxon>Deferribacterales</taxon>
        <taxon>Deferribacteraceae</taxon>
        <taxon>Deferribacter</taxon>
    </lineage>
</organism>
<dbReference type="GO" id="GO:0015667">
    <property type="term" value="F:site-specific DNA-methyltransferase (cytosine-N4-specific) activity"/>
    <property type="evidence" value="ECO:0007669"/>
    <property type="project" value="UniProtKB-EC"/>
</dbReference>
<dbReference type="GO" id="GO:0008170">
    <property type="term" value="F:N-methyltransferase activity"/>
    <property type="evidence" value="ECO:0007669"/>
    <property type="project" value="InterPro"/>
</dbReference>
<proteinExistence type="inferred from homology"/>
<evidence type="ECO:0000256" key="5">
    <source>
        <dbReference type="ARBA" id="ARBA00022691"/>
    </source>
</evidence>
<evidence type="ECO:0000259" key="9">
    <source>
        <dbReference type="Pfam" id="PF01555"/>
    </source>
</evidence>